<reference evidence="3" key="2">
    <citation type="submission" date="2025-05" db="UniProtKB">
        <authorList>
            <consortium name="EnsemblMetazoa"/>
        </authorList>
    </citation>
    <scope>IDENTIFICATION</scope>
</reference>
<evidence type="ECO:0000256" key="1">
    <source>
        <dbReference type="SAM" id="MobiDB-lite"/>
    </source>
</evidence>
<feature type="chain" id="PRO_5047006572" description="Platelet-derived growth factor (PDGF) family profile domain-containing protein" evidence="2">
    <location>
        <begin position="21"/>
        <end position="367"/>
    </location>
</feature>
<keyword evidence="2" id="KW-0732">Signal</keyword>
<keyword evidence="4" id="KW-1185">Reference proteome</keyword>
<protein>
    <recommendedName>
        <fullName evidence="5">Platelet-derived growth factor (PDGF) family profile domain-containing protein</fullName>
    </recommendedName>
</protein>
<sequence length="367" mass="42519">MNLLIVLAIIAISFKETTNAYASFPFRINNIDLDVGNSTLPRTTSHPNSYRPLLRFSLPPSESYQLDKEHHEYKEEDTDWEDFHKRVPRDHTRSSNAPRLGDDNHLQFTDADDGNSQSHQMGSYAEAKQPGPSRMYNKTEHARLLRLAGIHQRFMATEGVCRVPKPEVVYFSRNTNTIYSPRATILHRCRDTYGCCASGFTCQAKSNETVERVFIIKIGYNSWPEIKTMENHTECECVKVEMRRKRSPICQCPKHFINFSLPGTYPEARAEEEDQVTDPWERKERKERKEQRCRCDCHLSDNTCKSLKNGVEGFSVMERRRIQNGEISPPFCNYGPYDVKKGRCPGFQNPNLSLQQKFQSRRQHGKS</sequence>
<dbReference type="PANTHER" id="PTHR21719:SF1">
    <property type="entry name" value="FI06402P-RELATED"/>
    <property type="match status" value="1"/>
</dbReference>
<evidence type="ECO:0000256" key="2">
    <source>
        <dbReference type="SAM" id="SignalP"/>
    </source>
</evidence>
<name>A0ABM5JBJ6_DRORH</name>
<dbReference type="RefSeq" id="XP_044316193.1">
    <property type="nucleotide sequence ID" value="XM_044460258.1"/>
</dbReference>
<organism evidence="3 4">
    <name type="scientific">Drosophila rhopaloa</name>
    <name type="common">Fruit fly</name>
    <dbReference type="NCBI Taxonomy" id="1041015"/>
    <lineage>
        <taxon>Eukaryota</taxon>
        <taxon>Metazoa</taxon>
        <taxon>Ecdysozoa</taxon>
        <taxon>Arthropoda</taxon>
        <taxon>Hexapoda</taxon>
        <taxon>Insecta</taxon>
        <taxon>Pterygota</taxon>
        <taxon>Neoptera</taxon>
        <taxon>Endopterygota</taxon>
        <taxon>Diptera</taxon>
        <taxon>Brachycera</taxon>
        <taxon>Muscomorpha</taxon>
        <taxon>Ephydroidea</taxon>
        <taxon>Drosophilidae</taxon>
        <taxon>Drosophila</taxon>
        <taxon>Sophophora</taxon>
    </lineage>
</organism>
<reference evidence="4" key="1">
    <citation type="journal article" date="2021" name="Elife">
        <title>Highly contiguous assemblies of 101 drosophilid genomes.</title>
        <authorList>
            <person name="Kim B.Y."/>
            <person name="Wang J.R."/>
            <person name="Miller D.E."/>
            <person name="Barmina O."/>
            <person name="Delaney E."/>
            <person name="Thompson A."/>
            <person name="Comeault A.A."/>
            <person name="Peede D."/>
            <person name="D'Agostino E.R."/>
            <person name="Pelaez J."/>
            <person name="Aguilar J.M."/>
            <person name="Haji D."/>
            <person name="Matsunaga T."/>
            <person name="Armstrong E.E."/>
            <person name="Zych M."/>
            <person name="Ogawa Y."/>
            <person name="Stamenkovic-Radak M."/>
            <person name="Jelic M."/>
            <person name="Veselinovic M.S."/>
            <person name="Tanaskovic M."/>
            <person name="Eric P."/>
            <person name="Gao J.J."/>
            <person name="Katoh T.K."/>
            <person name="Toda M.J."/>
            <person name="Watabe H."/>
            <person name="Watada M."/>
            <person name="Davis J.S."/>
            <person name="Moyle L.C."/>
            <person name="Manoli G."/>
            <person name="Bertolini E."/>
            <person name="Kostal V."/>
            <person name="Hawley R.S."/>
            <person name="Takahashi A."/>
            <person name="Jones C.D."/>
            <person name="Price D.K."/>
            <person name="Whiteman N."/>
            <person name="Kopp A."/>
            <person name="Matute D.R."/>
            <person name="Petrov D.A."/>
        </authorList>
    </citation>
    <scope>NUCLEOTIDE SEQUENCE [LARGE SCALE GENOMIC DNA]</scope>
</reference>
<feature type="compositionally biased region" description="Basic and acidic residues" evidence="1">
    <location>
        <begin position="84"/>
        <end position="93"/>
    </location>
</feature>
<evidence type="ECO:0000313" key="3">
    <source>
        <dbReference type="EnsemblMetazoa" id="XP_044316193.1"/>
    </source>
</evidence>
<evidence type="ECO:0000313" key="4">
    <source>
        <dbReference type="Proteomes" id="UP001652680"/>
    </source>
</evidence>
<proteinExistence type="predicted"/>
<dbReference type="Proteomes" id="UP001652680">
    <property type="component" value="Unassembled WGS sequence"/>
</dbReference>
<dbReference type="PANTHER" id="PTHR21719">
    <property type="entry name" value="FI06402P-RELATED"/>
    <property type="match status" value="1"/>
</dbReference>
<accession>A0ABM5JBJ6</accession>
<dbReference type="InterPro" id="IPR029034">
    <property type="entry name" value="Cystine-knot_cytokine"/>
</dbReference>
<evidence type="ECO:0008006" key="5">
    <source>
        <dbReference type="Google" id="ProtNLM"/>
    </source>
</evidence>
<feature type="region of interest" description="Disordered" evidence="1">
    <location>
        <begin position="84"/>
        <end position="135"/>
    </location>
</feature>
<dbReference type="GeneID" id="108041830"/>
<dbReference type="EnsemblMetazoa" id="XM_044460258.1">
    <property type="protein sequence ID" value="XP_044316193.1"/>
    <property type="gene ID" value="LOC108041830"/>
</dbReference>
<dbReference type="SUPFAM" id="SSF57501">
    <property type="entry name" value="Cystine-knot cytokines"/>
    <property type="match status" value="1"/>
</dbReference>
<feature type="signal peptide" evidence="2">
    <location>
        <begin position="1"/>
        <end position="20"/>
    </location>
</feature>
<dbReference type="Gene3D" id="2.10.90.10">
    <property type="entry name" value="Cystine-knot cytokines"/>
    <property type="match status" value="1"/>
</dbReference>